<proteinExistence type="predicted"/>
<dbReference type="EMBL" id="QWET01000012">
    <property type="protein sequence ID" value="RIH64261.1"/>
    <property type="molecule type" value="Genomic_DNA"/>
</dbReference>
<gene>
    <name evidence="2" type="ORF">D1164_02745</name>
    <name evidence="1" type="ORF">D1164_15700</name>
</gene>
<evidence type="ECO:0000313" key="2">
    <source>
        <dbReference type="EMBL" id="RIH66540.1"/>
    </source>
</evidence>
<name>A0A399D0R5_9BACT</name>
<keyword evidence="3" id="KW-1185">Reference proteome</keyword>
<reference evidence="1 3" key="1">
    <citation type="journal article" date="2015" name="Int. J. Syst. Evol. Microbiol.">
        <title>Mariniphaga sediminis sp. nov., isolated from coastal sediment.</title>
        <authorList>
            <person name="Wang F.Q."/>
            <person name="Shen Q.Y."/>
            <person name="Chen G.J."/>
            <person name="Du Z.J."/>
        </authorList>
    </citation>
    <scope>NUCLEOTIDE SEQUENCE [LARGE SCALE GENOMIC DNA]</scope>
    <source>
        <strain evidence="1 3">SY21</strain>
    </source>
</reference>
<reference evidence="1" key="2">
    <citation type="submission" date="2018-08" db="EMBL/GenBank/DDBJ databases">
        <authorList>
            <person name="Ferrada E.E."/>
            <person name="Latorre B.A."/>
        </authorList>
    </citation>
    <scope>NUCLEOTIDE SEQUENCE</scope>
    <source>
        <strain evidence="1">SY21</strain>
    </source>
</reference>
<protein>
    <submittedName>
        <fullName evidence="1">Uncharacterized protein</fullName>
    </submittedName>
</protein>
<evidence type="ECO:0000313" key="3">
    <source>
        <dbReference type="Proteomes" id="UP000266441"/>
    </source>
</evidence>
<dbReference type="EMBL" id="QWET01000002">
    <property type="protein sequence ID" value="RIH66540.1"/>
    <property type="molecule type" value="Genomic_DNA"/>
</dbReference>
<dbReference type="Proteomes" id="UP000266441">
    <property type="component" value="Unassembled WGS sequence"/>
</dbReference>
<comment type="caution">
    <text evidence="1">The sequence shown here is derived from an EMBL/GenBank/DDBJ whole genome shotgun (WGS) entry which is preliminary data.</text>
</comment>
<dbReference type="AlphaFoldDB" id="A0A399D0R5"/>
<accession>A0A399D0R5</accession>
<evidence type="ECO:0000313" key="1">
    <source>
        <dbReference type="EMBL" id="RIH64261.1"/>
    </source>
</evidence>
<organism evidence="1 3">
    <name type="scientific">Mariniphaga sediminis</name>
    <dbReference type="NCBI Taxonomy" id="1628158"/>
    <lineage>
        <taxon>Bacteria</taxon>
        <taxon>Pseudomonadati</taxon>
        <taxon>Bacteroidota</taxon>
        <taxon>Bacteroidia</taxon>
        <taxon>Marinilabiliales</taxon>
        <taxon>Prolixibacteraceae</taxon>
        <taxon>Mariniphaga</taxon>
    </lineage>
</organism>
<sequence>MLQARYNTLGKLPGEGKWLTDRDHHGDMLYLAINVHLWTSLFYQFLALAVPDAGCVKIPSVGPVRQIEKTQRLILT</sequence>